<proteinExistence type="predicted"/>
<accession>A0A916Y415</accession>
<dbReference type="EMBL" id="BMJJ01000009">
    <property type="protein sequence ID" value="GGD29779.1"/>
    <property type="molecule type" value="Genomic_DNA"/>
</dbReference>
<feature type="transmembrane region" description="Helical" evidence="1">
    <location>
        <begin position="37"/>
        <end position="57"/>
    </location>
</feature>
<dbReference type="Proteomes" id="UP000613160">
    <property type="component" value="Unassembled WGS sequence"/>
</dbReference>
<reference evidence="2" key="1">
    <citation type="journal article" date="2014" name="Int. J. Syst. Evol. Microbiol.">
        <title>Complete genome sequence of Corynebacterium casei LMG S-19264T (=DSM 44701T), isolated from a smear-ripened cheese.</title>
        <authorList>
            <consortium name="US DOE Joint Genome Institute (JGI-PGF)"/>
            <person name="Walter F."/>
            <person name="Albersmeier A."/>
            <person name="Kalinowski J."/>
            <person name="Ruckert C."/>
        </authorList>
    </citation>
    <scope>NUCLEOTIDE SEQUENCE</scope>
    <source>
        <strain evidence="2">CGMCC 1.15493</strain>
    </source>
</reference>
<evidence type="ECO:0000256" key="1">
    <source>
        <dbReference type="SAM" id="Phobius"/>
    </source>
</evidence>
<reference evidence="2" key="2">
    <citation type="submission" date="2020-09" db="EMBL/GenBank/DDBJ databases">
        <authorList>
            <person name="Sun Q."/>
            <person name="Zhou Y."/>
        </authorList>
    </citation>
    <scope>NUCLEOTIDE SEQUENCE</scope>
    <source>
        <strain evidence="2">CGMCC 1.15493</strain>
    </source>
</reference>
<dbReference type="AlphaFoldDB" id="A0A916Y415"/>
<comment type="caution">
    <text evidence="2">The sequence shown here is derived from an EMBL/GenBank/DDBJ whole genome shotgun (WGS) entry which is preliminary data.</text>
</comment>
<feature type="transmembrane region" description="Helical" evidence="1">
    <location>
        <begin position="64"/>
        <end position="84"/>
    </location>
</feature>
<keyword evidence="1" id="KW-1133">Transmembrane helix</keyword>
<keyword evidence="1" id="KW-0472">Membrane</keyword>
<organism evidence="2 3">
    <name type="scientific">Aureimonas glaciei</name>
    <dbReference type="NCBI Taxonomy" id="1776957"/>
    <lineage>
        <taxon>Bacteria</taxon>
        <taxon>Pseudomonadati</taxon>
        <taxon>Pseudomonadota</taxon>
        <taxon>Alphaproteobacteria</taxon>
        <taxon>Hyphomicrobiales</taxon>
        <taxon>Aurantimonadaceae</taxon>
        <taxon>Aureimonas</taxon>
    </lineage>
</organism>
<keyword evidence="3" id="KW-1185">Reference proteome</keyword>
<evidence type="ECO:0000313" key="3">
    <source>
        <dbReference type="Proteomes" id="UP000613160"/>
    </source>
</evidence>
<gene>
    <name evidence="2" type="ORF">GCM10011335_36060</name>
</gene>
<sequence length="112" mass="12184">MTVQPAPEKRFPSRWIRHARDAWHGRVPLARLCLVDMLIWGTIVNLTTSGVSLALLATGAPVPLVLLVWVACWPLNAFLCLSVWRTAAVRPGPFSSLAGPFATLWALAISAV</sequence>
<keyword evidence="1" id="KW-0812">Transmembrane</keyword>
<evidence type="ECO:0000313" key="2">
    <source>
        <dbReference type="EMBL" id="GGD29779.1"/>
    </source>
</evidence>
<dbReference type="RefSeq" id="WP_188853315.1">
    <property type="nucleotide sequence ID" value="NZ_BMJJ01000009.1"/>
</dbReference>
<protein>
    <submittedName>
        <fullName evidence="2">Uncharacterized protein</fullName>
    </submittedName>
</protein>
<name>A0A916Y415_9HYPH</name>